<dbReference type="AlphaFoldDB" id="A0A1H2YIQ2"/>
<sequence>MIDLDLKQAADKAIALQPEKRVLPFLYKDQALFIKRKVSNHRNAFAKQSVEGAFWCEVYKIMTVNQYFPLAPEIVLLQDDYFVMKAVGKTLQGVAKEAPWADCRLEAYRKAGESLARLHQMGLHHGRPALRDIAYDREQDKITFLDWENEKRFIDADPRVLDLFLFVHSCFREKSWKDRSLLETAMKAYCNSPVGRDILRQAKALIGKYRTAFALCEKLRCFGWRDVNSLDDARKFILERE</sequence>
<organism evidence="1 2">
    <name type="scientific">Acidaminococcus fermentans</name>
    <dbReference type="NCBI Taxonomy" id="905"/>
    <lineage>
        <taxon>Bacteria</taxon>
        <taxon>Bacillati</taxon>
        <taxon>Bacillota</taxon>
        <taxon>Negativicutes</taxon>
        <taxon>Acidaminococcales</taxon>
        <taxon>Acidaminococcaceae</taxon>
        <taxon>Acidaminococcus</taxon>
    </lineage>
</organism>
<dbReference type="RefSeq" id="WP_012938189.1">
    <property type="nucleotide sequence ID" value="NZ_CALAKB010000018.1"/>
</dbReference>
<dbReference type="InterPro" id="IPR011009">
    <property type="entry name" value="Kinase-like_dom_sf"/>
</dbReference>
<evidence type="ECO:0000313" key="1">
    <source>
        <dbReference type="EMBL" id="SDX05057.1"/>
    </source>
</evidence>
<proteinExistence type="predicted"/>
<reference evidence="1 2" key="1">
    <citation type="submission" date="2016-10" db="EMBL/GenBank/DDBJ databases">
        <authorList>
            <person name="Varghese N."/>
            <person name="Submissions S."/>
        </authorList>
    </citation>
    <scope>NUCLEOTIDE SEQUENCE [LARGE SCALE GENOMIC DNA]</scope>
    <source>
        <strain evidence="1 2">WCC6</strain>
    </source>
</reference>
<protein>
    <submittedName>
        <fullName evidence="1">Uncharacterized protein</fullName>
    </submittedName>
</protein>
<dbReference type="GeneID" id="78334566"/>
<dbReference type="EMBL" id="FNOP01000011">
    <property type="protein sequence ID" value="SDX05057.1"/>
    <property type="molecule type" value="Genomic_DNA"/>
</dbReference>
<comment type="caution">
    <text evidence="1">The sequence shown here is derived from an EMBL/GenBank/DDBJ whole genome shotgun (WGS) entry which is preliminary data.</text>
</comment>
<dbReference type="Proteomes" id="UP000182379">
    <property type="component" value="Unassembled WGS sequence"/>
</dbReference>
<name>A0A1H2YIQ2_ACIFE</name>
<gene>
    <name evidence="1" type="ORF">SAMN05216495_11159</name>
</gene>
<evidence type="ECO:0000313" key="2">
    <source>
        <dbReference type="Proteomes" id="UP000182379"/>
    </source>
</evidence>
<dbReference type="OMA" id="YWLKQPE"/>
<dbReference type="SUPFAM" id="SSF56112">
    <property type="entry name" value="Protein kinase-like (PK-like)"/>
    <property type="match status" value="1"/>
</dbReference>
<accession>A0A1H2YIQ2</accession>